<dbReference type="SUPFAM" id="SSF53328">
    <property type="entry name" value="Formyltransferase"/>
    <property type="match status" value="1"/>
</dbReference>
<accession>A0A191UI10</accession>
<dbReference type="InterPro" id="IPR041711">
    <property type="entry name" value="Met-tRNA-FMT_N"/>
</dbReference>
<dbReference type="InterPro" id="IPR044135">
    <property type="entry name" value="Met-tRNA-FMT_C"/>
</dbReference>
<evidence type="ECO:0000256" key="3">
    <source>
        <dbReference type="ARBA" id="ARBA00022679"/>
    </source>
</evidence>
<dbReference type="PANTHER" id="PTHR11138:SF5">
    <property type="entry name" value="METHIONYL-TRNA FORMYLTRANSFERASE, MITOCHONDRIAL"/>
    <property type="match status" value="1"/>
</dbReference>
<evidence type="ECO:0000313" key="8">
    <source>
        <dbReference type="EMBL" id="ANJ00630.1"/>
    </source>
</evidence>
<dbReference type="KEGG" id="pwu:A8O14_11440"/>
<feature type="domain" description="Formyl transferase N-terminal" evidence="6">
    <location>
        <begin position="1"/>
        <end position="194"/>
    </location>
</feature>
<evidence type="ECO:0000259" key="6">
    <source>
        <dbReference type="Pfam" id="PF00551"/>
    </source>
</evidence>
<dbReference type="PROSITE" id="PS00373">
    <property type="entry name" value="GART"/>
    <property type="match status" value="1"/>
</dbReference>
<evidence type="ECO:0000256" key="2">
    <source>
        <dbReference type="ARBA" id="ARBA00012261"/>
    </source>
</evidence>
<dbReference type="InterPro" id="IPR001555">
    <property type="entry name" value="GART_AS"/>
</dbReference>
<dbReference type="GO" id="GO:0005829">
    <property type="term" value="C:cytosol"/>
    <property type="evidence" value="ECO:0007669"/>
    <property type="project" value="TreeGrafter"/>
</dbReference>
<comment type="function">
    <text evidence="5">Attaches a formyl group to the free amino group of methionyl-tRNA(fMet). The formyl group appears to play a dual role in the initiator identity of N-formylmethionyl-tRNA by promoting its recognition by IF2 and preventing the misappropriation of this tRNA by the elongation apparatus.</text>
</comment>
<dbReference type="SUPFAM" id="SSF50486">
    <property type="entry name" value="FMT C-terminal domain-like"/>
    <property type="match status" value="1"/>
</dbReference>
<dbReference type="EC" id="2.1.2.9" evidence="2 5"/>
<organism evidence="8 9">
    <name type="scientific">Polynucleobacter wuianus</name>
    <dbReference type="NCBI Taxonomy" id="1743168"/>
    <lineage>
        <taxon>Bacteria</taxon>
        <taxon>Pseudomonadati</taxon>
        <taxon>Pseudomonadota</taxon>
        <taxon>Betaproteobacteria</taxon>
        <taxon>Burkholderiales</taxon>
        <taxon>Burkholderiaceae</taxon>
        <taxon>Polynucleobacter</taxon>
    </lineage>
</organism>
<dbReference type="Gene3D" id="3.40.50.12230">
    <property type="match status" value="1"/>
</dbReference>
<name>A0A191UI10_9BURK</name>
<dbReference type="EMBL" id="CP015922">
    <property type="protein sequence ID" value="ANJ00630.1"/>
    <property type="molecule type" value="Genomic_DNA"/>
</dbReference>
<dbReference type="InterPro" id="IPR005793">
    <property type="entry name" value="Formyl_trans_C"/>
</dbReference>
<proteinExistence type="inferred from homology"/>
<dbReference type="PANTHER" id="PTHR11138">
    <property type="entry name" value="METHIONYL-TRNA FORMYLTRANSFERASE"/>
    <property type="match status" value="1"/>
</dbReference>
<evidence type="ECO:0000256" key="4">
    <source>
        <dbReference type="ARBA" id="ARBA00022917"/>
    </source>
</evidence>
<keyword evidence="4 5" id="KW-0648">Protein biosynthesis</keyword>
<dbReference type="CDD" id="cd08704">
    <property type="entry name" value="Met_tRNA_FMT_C"/>
    <property type="match status" value="1"/>
</dbReference>
<gene>
    <name evidence="5" type="primary">fmt</name>
    <name evidence="8" type="ORF">A8O14_11440</name>
</gene>
<dbReference type="AlphaFoldDB" id="A0A191UI10"/>
<dbReference type="STRING" id="1743168.A8O14_11440"/>
<dbReference type="GO" id="GO:0004479">
    <property type="term" value="F:methionyl-tRNA formyltransferase activity"/>
    <property type="evidence" value="ECO:0007669"/>
    <property type="project" value="UniProtKB-UniRule"/>
</dbReference>
<protein>
    <recommendedName>
        <fullName evidence="2 5">Methionyl-tRNA formyltransferase</fullName>
        <ecNumber evidence="2 5">2.1.2.9</ecNumber>
    </recommendedName>
</protein>
<feature type="binding site" evidence="5">
    <location>
        <begin position="124"/>
        <end position="127"/>
    </location>
    <ligand>
        <name>(6S)-5,6,7,8-tetrahydrofolate</name>
        <dbReference type="ChEBI" id="CHEBI:57453"/>
    </ligand>
</feature>
<dbReference type="Proteomes" id="UP000078463">
    <property type="component" value="Chromosome"/>
</dbReference>
<keyword evidence="9" id="KW-1185">Reference proteome</keyword>
<evidence type="ECO:0000256" key="1">
    <source>
        <dbReference type="ARBA" id="ARBA00010699"/>
    </source>
</evidence>
<dbReference type="CDD" id="cd08646">
    <property type="entry name" value="FMT_core_Met-tRNA-FMT_N"/>
    <property type="match status" value="1"/>
</dbReference>
<dbReference type="Pfam" id="PF02911">
    <property type="entry name" value="Formyl_trans_C"/>
    <property type="match status" value="1"/>
</dbReference>
<dbReference type="NCBIfam" id="TIGR00460">
    <property type="entry name" value="fmt"/>
    <property type="match status" value="1"/>
</dbReference>
<evidence type="ECO:0000259" key="7">
    <source>
        <dbReference type="Pfam" id="PF02911"/>
    </source>
</evidence>
<evidence type="ECO:0000313" key="9">
    <source>
        <dbReference type="Proteomes" id="UP000078463"/>
    </source>
</evidence>
<dbReference type="OrthoDB" id="9802815at2"/>
<reference evidence="9" key="1">
    <citation type="submission" date="2016-05" db="EMBL/GenBank/DDBJ databases">
        <title>Polynucleobacter sp. QLW-P1FAT50C-4 genome.</title>
        <authorList>
            <person name="Hahn M.W."/>
        </authorList>
    </citation>
    <scope>NUCLEOTIDE SEQUENCE [LARGE SCALE GENOMIC DNA]</scope>
    <source>
        <strain evidence="9">QLW-P1FAT50C-4</strain>
    </source>
</reference>
<dbReference type="Pfam" id="PF00551">
    <property type="entry name" value="Formyl_trans_N"/>
    <property type="match status" value="1"/>
</dbReference>
<comment type="catalytic activity">
    <reaction evidence="5">
        <text>L-methionyl-tRNA(fMet) + (6R)-10-formyltetrahydrofolate = N-formyl-L-methionyl-tRNA(fMet) + (6S)-5,6,7,8-tetrahydrofolate + H(+)</text>
        <dbReference type="Rhea" id="RHEA:24380"/>
        <dbReference type="Rhea" id="RHEA-COMP:9952"/>
        <dbReference type="Rhea" id="RHEA-COMP:9953"/>
        <dbReference type="ChEBI" id="CHEBI:15378"/>
        <dbReference type="ChEBI" id="CHEBI:57453"/>
        <dbReference type="ChEBI" id="CHEBI:78530"/>
        <dbReference type="ChEBI" id="CHEBI:78844"/>
        <dbReference type="ChEBI" id="CHEBI:195366"/>
        <dbReference type="EC" id="2.1.2.9"/>
    </reaction>
</comment>
<dbReference type="InterPro" id="IPR011034">
    <property type="entry name" value="Formyl_transferase-like_C_sf"/>
</dbReference>
<comment type="similarity">
    <text evidence="1 5">Belongs to the Fmt family.</text>
</comment>
<keyword evidence="3 5" id="KW-0808">Transferase</keyword>
<dbReference type="RefSeq" id="WP_068949623.1">
    <property type="nucleotide sequence ID" value="NZ_CP015922.1"/>
</dbReference>
<dbReference type="InterPro" id="IPR036477">
    <property type="entry name" value="Formyl_transf_N_sf"/>
</dbReference>
<dbReference type="InterPro" id="IPR002376">
    <property type="entry name" value="Formyl_transf_N"/>
</dbReference>
<evidence type="ECO:0000256" key="5">
    <source>
        <dbReference type="HAMAP-Rule" id="MF_00182"/>
    </source>
</evidence>
<sequence>MKIVFAGTPEFAAQAMRAIHDAGHEIVMALTQPDRRAGRGMHLQASPVKVFALEKNIPVLQPETLRRNNVDEKKKSQAEEVYQKLSQIDFDVMVVVAYGLILPQEILDISERPGRYGSFNIHASLLPRWRGAAPIQRAIESGDRKTGVCIMQMDAGLDTGDTVLVEELAIADDETSGTLHDRLAKMGAKLIVKSLNQLQDGKDLATTPQANIGVTYAEKILKSEAEIDWNLDAQQIAARIRAFNPFPGATTSLNGLPIKLWNARISKENHGHLASPGEVLGLSDQGVCVQCGSGSIEVLEMQKPGGKRMNAKTALQTFEDIEKSLCFKSGADSF</sequence>
<dbReference type="HAMAP" id="MF_00182">
    <property type="entry name" value="Formyl_trans"/>
    <property type="match status" value="1"/>
</dbReference>
<dbReference type="InterPro" id="IPR005794">
    <property type="entry name" value="Fmt"/>
</dbReference>
<feature type="domain" description="Formyl transferase C-terminal" evidence="7">
    <location>
        <begin position="219"/>
        <end position="317"/>
    </location>
</feature>